<sequence>MKIFCIVAIIASILVSGECKNSGSLFSGSNEEIKTNCINKDVDAYLDTVLEKARKDLPDPMRLPPRSTVVELSDGVLWGMSTLERAGPVKVTCEGSKVTIKGKLTMEEIKGRYTWTKPRRHKEDKEGYVVFISDDFEADVEVVIERREGNENHPRLTRFEIKKFKDAKIEMTGLGLFTWTLGEVT</sequence>
<dbReference type="EMBL" id="KK116795">
    <property type="protein sequence ID" value="KFM68763.1"/>
    <property type="molecule type" value="Genomic_DNA"/>
</dbReference>
<accession>A0A087TUH4</accession>
<dbReference type="InterPro" id="IPR038602">
    <property type="entry name" value="Mite_allergen_7_sf"/>
</dbReference>
<evidence type="ECO:0000313" key="3">
    <source>
        <dbReference type="Proteomes" id="UP000054359"/>
    </source>
</evidence>
<keyword evidence="3" id="KW-1185">Reference proteome</keyword>
<reference evidence="2 3" key="1">
    <citation type="submission" date="2013-11" db="EMBL/GenBank/DDBJ databases">
        <title>Genome sequencing of Stegodyphus mimosarum.</title>
        <authorList>
            <person name="Bechsgaard J."/>
        </authorList>
    </citation>
    <scope>NUCLEOTIDE SEQUENCE [LARGE SCALE GENOMIC DNA]</scope>
</reference>
<dbReference type="OMA" id="FHECECK"/>
<proteinExistence type="predicted"/>
<feature type="chain" id="PRO_5001829906" evidence="1">
    <location>
        <begin position="20"/>
        <end position="185"/>
    </location>
</feature>
<dbReference type="AlphaFoldDB" id="A0A087TUH4"/>
<name>A0A087TUH4_STEMI</name>
<organism evidence="2 3">
    <name type="scientific">Stegodyphus mimosarum</name>
    <name type="common">African social velvet spider</name>
    <dbReference type="NCBI Taxonomy" id="407821"/>
    <lineage>
        <taxon>Eukaryota</taxon>
        <taxon>Metazoa</taxon>
        <taxon>Ecdysozoa</taxon>
        <taxon>Arthropoda</taxon>
        <taxon>Chelicerata</taxon>
        <taxon>Arachnida</taxon>
        <taxon>Araneae</taxon>
        <taxon>Araneomorphae</taxon>
        <taxon>Entelegynae</taxon>
        <taxon>Eresoidea</taxon>
        <taxon>Eresidae</taxon>
        <taxon>Stegodyphus</taxon>
    </lineage>
</organism>
<protein>
    <submittedName>
        <fullName evidence="2">Uncharacterized protein</fullName>
    </submittedName>
</protein>
<dbReference type="InterPro" id="IPR020234">
    <property type="entry name" value="Mite_allergen_group-7"/>
</dbReference>
<evidence type="ECO:0000313" key="2">
    <source>
        <dbReference type="EMBL" id="KFM68763.1"/>
    </source>
</evidence>
<dbReference type="Pfam" id="PF16984">
    <property type="entry name" value="Grp7_allergen"/>
    <property type="match status" value="1"/>
</dbReference>
<dbReference type="Gene3D" id="3.15.10.50">
    <property type="match status" value="1"/>
</dbReference>
<keyword evidence="1" id="KW-0732">Signal</keyword>
<gene>
    <name evidence="2" type="ORF">X975_13339</name>
</gene>
<dbReference type="OrthoDB" id="6419576at2759"/>
<evidence type="ECO:0000256" key="1">
    <source>
        <dbReference type="SAM" id="SignalP"/>
    </source>
</evidence>
<feature type="signal peptide" evidence="1">
    <location>
        <begin position="1"/>
        <end position="19"/>
    </location>
</feature>
<dbReference type="Proteomes" id="UP000054359">
    <property type="component" value="Unassembled WGS sequence"/>
</dbReference>
<feature type="non-terminal residue" evidence="2">
    <location>
        <position position="185"/>
    </location>
</feature>